<dbReference type="InterPro" id="IPR000863">
    <property type="entry name" value="Sulfotransferase_dom"/>
</dbReference>
<keyword evidence="1" id="KW-0808">Transferase</keyword>
<dbReference type="InterPro" id="IPR027417">
    <property type="entry name" value="P-loop_NTPase"/>
</dbReference>
<gene>
    <name evidence="4" type="ORF">MUN68_011265</name>
</gene>
<dbReference type="EMBL" id="CP116221">
    <property type="protein sequence ID" value="WCO00645.1"/>
    <property type="molecule type" value="Genomic_DNA"/>
</dbReference>
<keyword evidence="5" id="KW-1185">Reference proteome</keyword>
<organism evidence="4 5">
    <name type="scientific">Psychroserpens ponticola</name>
    <dbReference type="NCBI Taxonomy" id="2932268"/>
    <lineage>
        <taxon>Bacteria</taxon>
        <taxon>Pseudomonadati</taxon>
        <taxon>Bacteroidota</taxon>
        <taxon>Flavobacteriia</taxon>
        <taxon>Flavobacteriales</taxon>
        <taxon>Flavobacteriaceae</taxon>
        <taxon>Psychroserpens</taxon>
    </lineage>
</organism>
<evidence type="ECO:0000256" key="1">
    <source>
        <dbReference type="ARBA" id="ARBA00022679"/>
    </source>
</evidence>
<dbReference type="PANTHER" id="PTHR10605">
    <property type="entry name" value="HEPARAN SULFATE SULFOTRANSFERASE"/>
    <property type="match status" value="1"/>
</dbReference>
<feature type="domain" description="Sulfotransferase" evidence="3">
    <location>
        <begin position="18"/>
        <end position="256"/>
    </location>
</feature>
<accession>A0ABY7RY65</accession>
<evidence type="ECO:0000313" key="5">
    <source>
        <dbReference type="Proteomes" id="UP001202717"/>
    </source>
</evidence>
<dbReference type="RefSeq" id="WP_249996188.1">
    <property type="nucleotide sequence ID" value="NZ_CP116221.1"/>
</dbReference>
<dbReference type="Pfam" id="PF00685">
    <property type="entry name" value="Sulfotransfer_1"/>
    <property type="match status" value="1"/>
</dbReference>
<dbReference type="Gene3D" id="3.40.50.300">
    <property type="entry name" value="P-loop containing nucleotide triphosphate hydrolases"/>
    <property type="match status" value="1"/>
</dbReference>
<reference evidence="4 5" key="1">
    <citation type="submission" date="2023-01" db="EMBL/GenBank/DDBJ databases">
        <title>Psychroserpens ponticola sp. nov., isolated from seawater.</title>
        <authorList>
            <person name="Kristyanto S."/>
            <person name="Jung J."/>
            <person name="Kim J.M."/>
            <person name="Jeon C.O."/>
        </authorList>
    </citation>
    <scope>NUCLEOTIDE SEQUENCE [LARGE SCALE GENOMIC DNA]</scope>
    <source>
        <strain evidence="4 5">MSW6</strain>
    </source>
</reference>
<dbReference type="PANTHER" id="PTHR10605:SF56">
    <property type="entry name" value="BIFUNCTIONAL HEPARAN SULFATE N-DEACETYLASE_N-SULFOTRANSFERASE"/>
    <property type="match status" value="1"/>
</dbReference>
<dbReference type="InterPro" id="IPR037359">
    <property type="entry name" value="NST/OST"/>
</dbReference>
<evidence type="ECO:0000259" key="3">
    <source>
        <dbReference type="Pfam" id="PF00685"/>
    </source>
</evidence>
<keyword evidence="2" id="KW-0325">Glycoprotein</keyword>
<name>A0ABY7RY65_9FLAO</name>
<protein>
    <submittedName>
        <fullName evidence="4">Sulfotransferase domain-containing protein</fullName>
    </submittedName>
</protein>
<sequence length="266" mass="32039">MKNTIQSTFCKLGYYSKPDFIIIGTQKGGTSGLFSILRNHTYIEPSLTKEVHYFDNDEWYNEHKIFQYHSFFPLPYRIKKNAKVFEATPLYIFHPEVASRLYSYNPNLKLIIVLRDPAERAFSAWTMRHHNFKTNKNRSLHDPRSFSDAISDEFENFKTETFYDNRISYVKRGIYHQQIENYLKYFKREQLLIIESNDLRKHSDDVLKKVQRYIDVPYEKLAFETSNKSKVNEKEKYAQDINRLREFYKPHNDSLFKLLGKTYDWT</sequence>
<dbReference type="SUPFAM" id="SSF52540">
    <property type="entry name" value="P-loop containing nucleoside triphosphate hydrolases"/>
    <property type="match status" value="1"/>
</dbReference>
<proteinExistence type="predicted"/>
<evidence type="ECO:0000313" key="4">
    <source>
        <dbReference type="EMBL" id="WCO00645.1"/>
    </source>
</evidence>
<dbReference type="Proteomes" id="UP001202717">
    <property type="component" value="Chromosome"/>
</dbReference>
<evidence type="ECO:0000256" key="2">
    <source>
        <dbReference type="ARBA" id="ARBA00023180"/>
    </source>
</evidence>